<gene>
    <name evidence="1" type="ORF">S01H4_57939</name>
</gene>
<comment type="caution">
    <text evidence="1">The sequence shown here is derived from an EMBL/GenBank/DDBJ whole genome shotgun (WGS) entry which is preliminary data.</text>
</comment>
<sequence length="52" mass="6153">RTYLGDTHARLTGKPVWDQHNDPLDWRTRLSGNWPFTNNGVTCYSFRLYPID</sequence>
<feature type="non-terminal residue" evidence="1">
    <location>
        <position position="1"/>
    </location>
</feature>
<name>X1CTJ1_9ZZZZ</name>
<protein>
    <submittedName>
        <fullName evidence="1">Uncharacterized protein</fullName>
    </submittedName>
</protein>
<dbReference type="EMBL" id="BART01033791">
    <property type="protein sequence ID" value="GAH11107.1"/>
    <property type="molecule type" value="Genomic_DNA"/>
</dbReference>
<organism evidence="1">
    <name type="scientific">marine sediment metagenome</name>
    <dbReference type="NCBI Taxonomy" id="412755"/>
    <lineage>
        <taxon>unclassified sequences</taxon>
        <taxon>metagenomes</taxon>
        <taxon>ecological metagenomes</taxon>
    </lineage>
</organism>
<accession>X1CTJ1</accession>
<evidence type="ECO:0000313" key="1">
    <source>
        <dbReference type="EMBL" id="GAH11107.1"/>
    </source>
</evidence>
<dbReference type="AlphaFoldDB" id="X1CTJ1"/>
<reference evidence="1" key="1">
    <citation type="journal article" date="2014" name="Front. Microbiol.">
        <title>High frequency of phylogenetically diverse reductive dehalogenase-homologous genes in deep subseafloor sedimentary metagenomes.</title>
        <authorList>
            <person name="Kawai M."/>
            <person name="Futagami T."/>
            <person name="Toyoda A."/>
            <person name="Takaki Y."/>
            <person name="Nishi S."/>
            <person name="Hori S."/>
            <person name="Arai W."/>
            <person name="Tsubouchi T."/>
            <person name="Morono Y."/>
            <person name="Uchiyama I."/>
            <person name="Ito T."/>
            <person name="Fujiyama A."/>
            <person name="Inagaki F."/>
            <person name="Takami H."/>
        </authorList>
    </citation>
    <scope>NUCLEOTIDE SEQUENCE</scope>
    <source>
        <strain evidence="1">Expedition CK06-06</strain>
    </source>
</reference>
<proteinExistence type="predicted"/>